<dbReference type="AlphaFoldDB" id="A0AAV1EMH8"/>
<dbReference type="EMBL" id="OY660864">
    <property type="protein sequence ID" value="CAJ1049914.1"/>
    <property type="molecule type" value="Genomic_DNA"/>
</dbReference>
<name>A0AAV1EMH8_XYRNO</name>
<evidence type="ECO:0000256" key="1">
    <source>
        <dbReference type="SAM" id="Coils"/>
    </source>
</evidence>
<evidence type="ECO:0000313" key="2">
    <source>
        <dbReference type="EMBL" id="CAJ1049914.1"/>
    </source>
</evidence>
<proteinExistence type="predicted"/>
<evidence type="ECO:0000313" key="3">
    <source>
        <dbReference type="Proteomes" id="UP001178508"/>
    </source>
</evidence>
<protein>
    <submittedName>
        <fullName evidence="2">Uncharacterized protein</fullName>
    </submittedName>
</protein>
<keyword evidence="3" id="KW-1185">Reference proteome</keyword>
<dbReference type="Proteomes" id="UP001178508">
    <property type="component" value="Chromosome 1"/>
</dbReference>
<sequence length="147" mass="17181">MKQQMTEFTETDPIDQIGKLMAYFYTSTPQSHRIKTLSGFSFSDDTQPNFPFLKKLTKILRKDKELEEEEEEEEEEERDLSVSRVACWDTFRTIHGLTIRSTSSIDCGEMLPSHFLFSCGEQRPEMERDEVVPVRDVTVMSAESERR</sequence>
<gene>
    <name evidence="2" type="ORF">XNOV1_A015273</name>
</gene>
<feature type="coiled-coil region" evidence="1">
    <location>
        <begin position="53"/>
        <end position="86"/>
    </location>
</feature>
<keyword evidence="1" id="KW-0175">Coiled coil</keyword>
<organism evidence="2 3">
    <name type="scientific">Xyrichtys novacula</name>
    <name type="common">Pearly razorfish</name>
    <name type="synonym">Hemipteronotus novacula</name>
    <dbReference type="NCBI Taxonomy" id="13765"/>
    <lineage>
        <taxon>Eukaryota</taxon>
        <taxon>Metazoa</taxon>
        <taxon>Chordata</taxon>
        <taxon>Craniata</taxon>
        <taxon>Vertebrata</taxon>
        <taxon>Euteleostomi</taxon>
        <taxon>Actinopterygii</taxon>
        <taxon>Neopterygii</taxon>
        <taxon>Teleostei</taxon>
        <taxon>Neoteleostei</taxon>
        <taxon>Acanthomorphata</taxon>
        <taxon>Eupercaria</taxon>
        <taxon>Labriformes</taxon>
        <taxon>Labridae</taxon>
        <taxon>Xyrichtys</taxon>
    </lineage>
</organism>
<accession>A0AAV1EMH8</accession>
<reference evidence="2" key="1">
    <citation type="submission" date="2023-08" db="EMBL/GenBank/DDBJ databases">
        <authorList>
            <person name="Alioto T."/>
            <person name="Alioto T."/>
            <person name="Gomez Garrido J."/>
        </authorList>
    </citation>
    <scope>NUCLEOTIDE SEQUENCE</scope>
</reference>